<feature type="region of interest" description="Disordered" evidence="6">
    <location>
        <begin position="1"/>
        <end position="27"/>
    </location>
</feature>
<dbReference type="InterPro" id="IPR027329">
    <property type="entry name" value="TPX2_C"/>
</dbReference>
<evidence type="ECO:0000259" key="7">
    <source>
        <dbReference type="Pfam" id="PF06886"/>
    </source>
</evidence>
<keyword evidence="3" id="KW-0963">Cytoplasm</keyword>
<evidence type="ECO:0000256" key="3">
    <source>
        <dbReference type="ARBA" id="ARBA00022490"/>
    </source>
</evidence>
<protein>
    <recommendedName>
        <fullName evidence="7">TPX2 C-terminal domain-containing protein</fullName>
    </recommendedName>
</protein>
<name>A0AAV3PPT4_LITER</name>
<evidence type="ECO:0000256" key="4">
    <source>
        <dbReference type="ARBA" id="ARBA00022701"/>
    </source>
</evidence>
<feature type="compositionally biased region" description="Basic and acidic residues" evidence="6">
    <location>
        <begin position="11"/>
        <end position="27"/>
    </location>
</feature>
<organism evidence="8 9">
    <name type="scientific">Lithospermum erythrorhizon</name>
    <name type="common">Purple gromwell</name>
    <name type="synonym">Lithospermum officinale var. erythrorhizon</name>
    <dbReference type="NCBI Taxonomy" id="34254"/>
    <lineage>
        <taxon>Eukaryota</taxon>
        <taxon>Viridiplantae</taxon>
        <taxon>Streptophyta</taxon>
        <taxon>Embryophyta</taxon>
        <taxon>Tracheophyta</taxon>
        <taxon>Spermatophyta</taxon>
        <taxon>Magnoliopsida</taxon>
        <taxon>eudicotyledons</taxon>
        <taxon>Gunneridae</taxon>
        <taxon>Pentapetalae</taxon>
        <taxon>asterids</taxon>
        <taxon>lamiids</taxon>
        <taxon>Boraginales</taxon>
        <taxon>Boraginaceae</taxon>
        <taxon>Boraginoideae</taxon>
        <taxon>Lithospermeae</taxon>
        <taxon>Lithospermum</taxon>
    </lineage>
</organism>
<dbReference type="PANTHER" id="PTHR46372">
    <property type="entry name" value="PROTEIN WVD2-LIKE 3"/>
    <property type="match status" value="1"/>
</dbReference>
<feature type="region of interest" description="Disordered" evidence="6">
    <location>
        <begin position="55"/>
        <end position="107"/>
    </location>
</feature>
<dbReference type="PANTHER" id="PTHR46372:SF26">
    <property type="entry name" value="(WILD MALAYSIAN BANANA) HYPOTHETICAL PROTEIN"/>
    <property type="match status" value="1"/>
</dbReference>
<comment type="subcellular location">
    <subcellularLocation>
        <location evidence="1">Cytoplasm</location>
        <location evidence="1">Cytoskeleton</location>
    </subcellularLocation>
</comment>
<evidence type="ECO:0000313" key="9">
    <source>
        <dbReference type="Proteomes" id="UP001454036"/>
    </source>
</evidence>
<feature type="region of interest" description="Disordered" evidence="6">
    <location>
        <begin position="161"/>
        <end position="208"/>
    </location>
</feature>
<sequence length="483" mass="52461">MESAENGAALENDKHVEADNVNVEKSDVDVKKDDTIVISKIEKSSENVVDESVKLDNEKLNMNGPEGEVSGTVKSKQSDGARVLNGGKKNNKVSRNEGNVRGPGTFARTLRPSMAKSLSFPGKGVTPGAMRKSIDVFPVKSNATPSQKTVGVTGRKVLNKTVPSISRLSTGRIEGKKSVTSKNESTRQGRRSTPAVVSSLDKSKSGKALAVKETIDNAKIEVIKAESSLDPQEDDVHSTNSSNTTSRGQRSTTPKFSSRLEERAEKRREFYSKIEEKIHAKEMEINNLQEKSKESQEEEIKKLRKSLKFKATPMPTFYKEPPPKVELKKIPTTRAISPKLGRNKSSIAASIPSSDSGGSCLSPRVSIEQGKSPRSLTTKNERTIAAATSVKAVRSSQPKSQSRNSLGSKTEVKPTKTKAKAVEAKNLDSNVSTGNTITISADQISSNPDEEWVEVKPTDHQVCENEATTYTPEKVPNEITVNS</sequence>
<feature type="compositionally biased region" description="Polar residues" evidence="6">
    <location>
        <begin position="238"/>
        <end position="256"/>
    </location>
</feature>
<gene>
    <name evidence="8" type="ORF">LIER_11142</name>
</gene>
<comment type="caution">
    <text evidence="8">The sequence shown here is derived from an EMBL/GenBank/DDBJ whole genome shotgun (WGS) entry which is preliminary data.</text>
</comment>
<keyword evidence="4" id="KW-0493">Microtubule</keyword>
<comment type="similarity">
    <text evidence="2">Belongs to the TPX2 family.</text>
</comment>
<evidence type="ECO:0000256" key="2">
    <source>
        <dbReference type="ARBA" id="ARBA00005885"/>
    </source>
</evidence>
<feature type="compositionally biased region" description="Basic and acidic residues" evidence="6">
    <location>
        <begin position="258"/>
        <end position="301"/>
    </location>
</feature>
<feature type="compositionally biased region" description="Polar residues" evidence="6">
    <location>
        <begin position="394"/>
        <end position="408"/>
    </location>
</feature>
<evidence type="ECO:0000313" key="8">
    <source>
        <dbReference type="EMBL" id="GAA0152736.1"/>
    </source>
</evidence>
<accession>A0AAV3PPT4</accession>
<dbReference type="AlphaFoldDB" id="A0AAV3PPT4"/>
<dbReference type="Pfam" id="PF06886">
    <property type="entry name" value="TPX2"/>
    <property type="match status" value="1"/>
</dbReference>
<feature type="compositionally biased region" description="Low complexity" evidence="6">
    <location>
        <begin position="345"/>
        <end position="363"/>
    </location>
</feature>
<evidence type="ECO:0000256" key="5">
    <source>
        <dbReference type="ARBA" id="ARBA00023212"/>
    </source>
</evidence>
<keyword evidence="9" id="KW-1185">Reference proteome</keyword>
<dbReference type="GO" id="GO:0000226">
    <property type="term" value="P:microtubule cytoskeleton organization"/>
    <property type="evidence" value="ECO:0007669"/>
    <property type="project" value="InterPro"/>
</dbReference>
<evidence type="ECO:0000256" key="1">
    <source>
        <dbReference type="ARBA" id="ARBA00004245"/>
    </source>
</evidence>
<proteinExistence type="inferred from homology"/>
<keyword evidence="5" id="KW-0206">Cytoskeleton</keyword>
<evidence type="ECO:0000256" key="6">
    <source>
        <dbReference type="SAM" id="MobiDB-lite"/>
    </source>
</evidence>
<feature type="region of interest" description="Disordered" evidence="6">
    <location>
        <begin position="225"/>
        <end position="307"/>
    </location>
</feature>
<dbReference type="GO" id="GO:0005874">
    <property type="term" value="C:microtubule"/>
    <property type="evidence" value="ECO:0007669"/>
    <property type="project" value="UniProtKB-KW"/>
</dbReference>
<dbReference type="Proteomes" id="UP001454036">
    <property type="component" value="Unassembled WGS sequence"/>
</dbReference>
<feature type="region of interest" description="Disordered" evidence="6">
    <location>
        <begin position="330"/>
        <end position="420"/>
    </location>
</feature>
<reference evidence="8 9" key="1">
    <citation type="submission" date="2024-01" db="EMBL/GenBank/DDBJ databases">
        <title>The complete chloroplast genome sequence of Lithospermum erythrorhizon: insights into the phylogenetic relationship among Boraginaceae species and the maternal lineages of purple gromwells.</title>
        <authorList>
            <person name="Okada T."/>
            <person name="Watanabe K."/>
        </authorList>
    </citation>
    <scope>NUCLEOTIDE SEQUENCE [LARGE SCALE GENOMIC DNA]</scope>
</reference>
<dbReference type="EMBL" id="BAABME010002038">
    <property type="protein sequence ID" value="GAA0152736.1"/>
    <property type="molecule type" value="Genomic_DNA"/>
</dbReference>
<dbReference type="InterPro" id="IPR044806">
    <property type="entry name" value="WVD2/WDL1-4"/>
</dbReference>
<dbReference type="GO" id="GO:0008017">
    <property type="term" value="F:microtubule binding"/>
    <property type="evidence" value="ECO:0007669"/>
    <property type="project" value="InterPro"/>
</dbReference>
<feature type="domain" description="TPX2 C-terminal" evidence="7">
    <location>
        <begin position="259"/>
        <end position="330"/>
    </location>
</feature>
<feature type="compositionally biased region" description="Basic and acidic residues" evidence="6">
    <location>
        <begin position="410"/>
        <end position="420"/>
    </location>
</feature>